<dbReference type="InterPro" id="IPR027417">
    <property type="entry name" value="P-loop_NTPase"/>
</dbReference>
<dbReference type="InParanoid" id="A0A1D6I3P8"/>
<evidence type="ECO:0000259" key="2">
    <source>
        <dbReference type="Pfam" id="PF05970"/>
    </source>
</evidence>
<keyword evidence="1" id="KW-0227">DNA damage</keyword>
<dbReference type="GO" id="GO:0006281">
    <property type="term" value="P:DNA repair"/>
    <property type="evidence" value="ECO:0007669"/>
    <property type="project" value="UniProtKB-KW"/>
</dbReference>
<feature type="domain" description="Helitron helicase-like" evidence="3">
    <location>
        <begin position="531"/>
        <end position="705"/>
    </location>
</feature>
<name>A0A1D6I3P8_MAIZE</name>
<reference evidence="4" key="1">
    <citation type="submission" date="2015-12" db="EMBL/GenBank/DDBJ databases">
        <title>Update maize B73 reference genome by single molecule sequencing technologies.</title>
        <authorList>
            <consortium name="Maize Genome Sequencing Project"/>
            <person name="Ware D."/>
        </authorList>
    </citation>
    <scope>NUCLEOTIDE SEQUENCE [LARGE SCALE GENOMIC DNA]</scope>
    <source>
        <tissue evidence="4">Seedling</tissue>
    </source>
</reference>
<feature type="domain" description="DNA helicase Pif1-like DEAD-box helicase" evidence="2">
    <location>
        <begin position="1051"/>
        <end position="1147"/>
    </location>
</feature>
<dbReference type="GO" id="GO:0043139">
    <property type="term" value="F:5'-3' DNA helicase activity"/>
    <property type="evidence" value="ECO:0007669"/>
    <property type="project" value="UniProtKB-EC"/>
</dbReference>
<evidence type="ECO:0000259" key="3">
    <source>
        <dbReference type="Pfam" id="PF14214"/>
    </source>
</evidence>
<dbReference type="GO" id="GO:0005524">
    <property type="term" value="F:ATP binding"/>
    <property type="evidence" value="ECO:0007669"/>
    <property type="project" value="UniProtKB-KW"/>
</dbReference>
<proteinExistence type="inferred from homology"/>
<dbReference type="EMBL" id="CM007650">
    <property type="protein sequence ID" value="ONM54765.1"/>
    <property type="molecule type" value="Genomic_DNA"/>
</dbReference>
<comment type="similarity">
    <text evidence="1">Belongs to the helicase family.</text>
</comment>
<dbReference type="GO" id="GO:0016787">
    <property type="term" value="F:hydrolase activity"/>
    <property type="evidence" value="ECO:0007669"/>
    <property type="project" value="UniProtKB-KW"/>
</dbReference>
<dbReference type="PANTHER" id="PTHR10492">
    <property type="match status" value="1"/>
</dbReference>
<dbReference type="PANTHER" id="PTHR10492:SF92">
    <property type="entry name" value="ATP-DEPENDENT DNA HELICASE"/>
    <property type="match status" value="1"/>
</dbReference>
<dbReference type="InterPro" id="IPR010285">
    <property type="entry name" value="DNA_helicase_pif1-like_DEAD"/>
</dbReference>
<comment type="catalytic activity">
    <reaction evidence="1">
        <text>ATP + H2O = ADP + phosphate + H(+)</text>
        <dbReference type="Rhea" id="RHEA:13065"/>
        <dbReference type="ChEBI" id="CHEBI:15377"/>
        <dbReference type="ChEBI" id="CHEBI:15378"/>
        <dbReference type="ChEBI" id="CHEBI:30616"/>
        <dbReference type="ChEBI" id="CHEBI:43474"/>
        <dbReference type="ChEBI" id="CHEBI:456216"/>
        <dbReference type="EC" id="5.6.2.3"/>
    </reaction>
</comment>
<gene>
    <name evidence="4" type="ORF">ZEAMMB73_Zm00001d020356</name>
</gene>
<evidence type="ECO:0000256" key="1">
    <source>
        <dbReference type="RuleBase" id="RU363044"/>
    </source>
</evidence>
<dbReference type="GO" id="GO:0006310">
    <property type="term" value="P:DNA recombination"/>
    <property type="evidence" value="ECO:0007669"/>
    <property type="project" value="UniProtKB-KW"/>
</dbReference>
<dbReference type="CDD" id="cd18809">
    <property type="entry name" value="SF1_C_RecD"/>
    <property type="match status" value="1"/>
</dbReference>
<dbReference type="InterPro" id="IPR025476">
    <property type="entry name" value="Helitron_helicase-like"/>
</dbReference>
<sequence>MDQMGYNVDHTPFTNISNTIITVSFPDDCSTIDFKKLSTQGIAGGDEQVNLDPDDDSDWLHRNETFQANNIVASNDLLTTGCVHESVDNTPNHTMKRVAYFSEWYKNLTPVGRESRRERLRLYNNTPRRKDAKIKYGEKRRALQSDTLNQESIAMEDPTYALEVARHTTDATQPYGSSVTTCDWVILEFVGTPFLPTSTQTEDVGSLTMSTEPLSRKHHVLSGARPTISGSRNQQFEAAISRNVATVAEDTISDVVEGDDWTQPHTTAEIHNNVQCTNPCQGATLATNVSEGMVEQRVEHTHTKPKKSKLIFSRSGGDDEGVIFEEDDDENDGYLFAGQYDEIDEDIEIDGTQDESIDTDLPDPYNKVYSNVPEETHMLKSVPNCGYCNAKKFEYEPPGFCCRGGKVELAPLETPPQLQRLWDSADFDARHFRDNIRIMGHVENLDDYRITLNLDQSLNQKTYNTPLTLEVAAVWIEGSERRGQFSKSVMLHGKDRSSHGIRSYHVCYDALSYPLFFPRGELGWHANIPKIRPGVFNPILQGKRLFQQFTVDTYIKIESSRLDFICKNQDWLRADLYQGLVDTMLDGDIRAEKVGKRTVLSSSFIGGPRDMRRRYMDAMALVRKFGKPDIFLTMTCNPNWDEIRRELLPGQTPKDRPNLVVRVFHAKLQELKYRLTKQDILGKVRAYVYVVEFQKRGLPHAHFLLIMQRKYKLTCPKQYDLLISAEIPDKKYHELRKMVIKHMMHGPCGSLNPNCPCTKGHASCKNHYPRPFCETTLQGKDSYPVYRRRDDGRKEKLHLPNMHMVAFHERQMVQRVVNRPGADRSMLTAYFEANRLHEEARGILYRDFPEWFTWQSGKGKMPSTLRRLFATILVYCEPSDVAVIWWKHLDAMSEDYQRRSESKTHVEQMVLIDIRNMLQSMGKDIKIFPLPPIIDTYDDVIGTAREVYEEESIEPTVADVALKDSLNKEQRVAYDKIMSTVDTNQGGLFFVDGPGGTRKTYLYRVLLATLRSQNKIVVATTTSSVAASIMPGGRTVRSRFKIPLTIDDGADEASMTKRKVVEALDNSMHDIMGRSGLPFGGKTIVFGRDFRQVLPIVRKGSRAQVVASSLRMPYLWESMSHLKLVSSMRAKNDPWFAEFLLRIGGGTEVTNSDGDIHLPDEFKRKLFPICLSFAMTVNKAQGQTIPNVGVYLPESVFSHGQLYVALSRATARSNIKILVIPTVDGKKRSRKGVRKNPTVDCGTYTKNIVYKEVLTN</sequence>
<feature type="domain" description="DNA helicase Pif1-like DEAD-box helicase" evidence="2">
    <location>
        <begin position="966"/>
        <end position="1048"/>
    </location>
</feature>
<dbReference type="ExpressionAtlas" id="A0A1D6I3P8">
    <property type="expression patterns" value="baseline"/>
</dbReference>
<protein>
    <recommendedName>
        <fullName evidence="1">ATP-dependent DNA helicase</fullName>
        <ecNumber evidence="1">5.6.2.3</ecNumber>
    </recommendedName>
</protein>
<keyword evidence="1" id="KW-0067">ATP-binding</keyword>
<dbReference type="FunFam" id="3.40.50.300:FF:002884">
    <property type="entry name" value="ATP-dependent DNA helicase"/>
    <property type="match status" value="1"/>
</dbReference>
<dbReference type="STRING" id="4577.A0A1D6I3P8"/>
<dbReference type="EC" id="5.6.2.3" evidence="1"/>
<organism evidence="4">
    <name type="scientific">Zea mays</name>
    <name type="common">Maize</name>
    <dbReference type="NCBI Taxonomy" id="4577"/>
    <lineage>
        <taxon>Eukaryota</taxon>
        <taxon>Viridiplantae</taxon>
        <taxon>Streptophyta</taxon>
        <taxon>Embryophyta</taxon>
        <taxon>Tracheophyta</taxon>
        <taxon>Spermatophyta</taxon>
        <taxon>Magnoliopsida</taxon>
        <taxon>Liliopsida</taxon>
        <taxon>Poales</taxon>
        <taxon>Poaceae</taxon>
        <taxon>PACMAD clade</taxon>
        <taxon>Panicoideae</taxon>
        <taxon>Andropogonodae</taxon>
        <taxon>Andropogoneae</taxon>
        <taxon>Tripsacinae</taxon>
        <taxon>Zea</taxon>
    </lineage>
</organism>
<keyword evidence="1" id="KW-0378">Hydrolase</keyword>
<dbReference type="AlphaFoldDB" id="A0A1D6I3P8"/>
<evidence type="ECO:0000313" key="4">
    <source>
        <dbReference type="EMBL" id="ONM54765.1"/>
    </source>
</evidence>
<dbReference type="Pfam" id="PF14214">
    <property type="entry name" value="Helitron_like_N"/>
    <property type="match status" value="1"/>
</dbReference>
<keyword evidence="1" id="KW-0547">Nucleotide-binding</keyword>
<dbReference type="GO" id="GO:0000723">
    <property type="term" value="P:telomere maintenance"/>
    <property type="evidence" value="ECO:0007669"/>
    <property type="project" value="InterPro"/>
</dbReference>
<keyword evidence="1" id="KW-0234">DNA repair</keyword>
<comment type="cofactor">
    <cofactor evidence="1">
        <name>Mg(2+)</name>
        <dbReference type="ChEBI" id="CHEBI:18420"/>
    </cofactor>
</comment>
<keyword evidence="1" id="KW-0233">DNA recombination</keyword>
<dbReference type="Pfam" id="PF05970">
    <property type="entry name" value="PIF1"/>
    <property type="match status" value="2"/>
</dbReference>
<keyword evidence="1" id="KW-0347">Helicase</keyword>
<dbReference type="Gene3D" id="3.40.50.300">
    <property type="entry name" value="P-loop containing nucleotide triphosphate hydrolases"/>
    <property type="match status" value="2"/>
</dbReference>
<dbReference type="SUPFAM" id="SSF52540">
    <property type="entry name" value="P-loop containing nucleoside triphosphate hydrolases"/>
    <property type="match status" value="2"/>
</dbReference>
<accession>A0A1D6I3P8</accession>